<keyword evidence="2" id="KW-1185">Reference proteome</keyword>
<proteinExistence type="predicted"/>
<dbReference type="AlphaFoldDB" id="A0A6P4J1Z1"/>
<feature type="compositionally biased region" description="Low complexity" evidence="1">
    <location>
        <begin position="51"/>
        <end position="61"/>
    </location>
</feature>
<reference evidence="2" key="1">
    <citation type="submission" date="2025-05" db="UniProtKB">
        <authorList>
            <consortium name="RefSeq"/>
        </authorList>
    </citation>
    <scope>NUCLEOTIDE SEQUENCE [LARGE SCALE GENOMIC DNA]</scope>
    <source>
        <strain evidence="2">14028-0561.14</strain>
    </source>
</reference>
<evidence type="ECO:0000313" key="2">
    <source>
        <dbReference type="Proteomes" id="UP001652661"/>
    </source>
</evidence>
<organism evidence="2 3">
    <name type="scientific">Drosophila kikkawai</name>
    <name type="common">Fruit fly</name>
    <dbReference type="NCBI Taxonomy" id="30033"/>
    <lineage>
        <taxon>Eukaryota</taxon>
        <taxon>Metazoa</taxon>
        <taxon>Ecdysozoa</taxon>
        <taxon>Arthropoda</taxon>
        <taxon>Hexapoda</taxon>
        <taxon>Insecta</taxon>
        <taxon>Pterygota</taxon>
        <taxon>Neoptera</taxon>
        <taxon>Endopterygota</taxon>
        <taxon>Diptera</taxon>
        <taxon>Brachycera</taxon>
        <taxon>Muscomorpha</taxon>
        <taxon>Ephydroidea</taxon>
        <taxon>Drosophilidae</taxon>
        <taxon>Drosophila</taxon>
        <taxon>Sophophora</taxon>
    </lineage>
</organism>
<protein>
    <submittedName>
        <fullName evidence="3">Uncharacterized protein</fullName>
    </submittedName>
</protein>
<feature type="compositionally biased region" description="Basic residues" evidence="1">
    <location>
        <begin position="1"/>
        <end position="26"/>
    </location>
</feature>
<name>A0A6P4J1Z1_DROKI</name>
<gene>
    <name evidence="3" type="primary">LOC108079585</name>
</gene>
<sequence length="236" mass="27565">MPKPSRKITLKPKIIRKKKNTFPKKVNKIEPQKQSVLKNLFVSQRSGNQKRSPASRRSPPSQQVWRRTVYRNKPKPKPKDKLPRLFRLDDQTGLPVDYEQTVERVMHYVNPHLASRPNTEQVMEELLTGMFMEVVRQSSPDPRCCRDEKALGCMCCRDHQTKRYLQSLLKAHPCRWNQFSNKDESVEPLKQSKLKANKDLSDFHSACKRGPRPISFNLGPTQASKFNFNQLRIKSQ</sequence>
<evidence type="ECO:0000313" key="3">
    <source>
        <dbReference type="RefSeq" id="XP_017029419.1"/>
    </source>
</evidence>
<dbReference type="RefSeq" id="XP_017029419.1">
    <property type="nucleotide sequence ID" value="XM_017173930.3"/>
</dbReference>
<reference evidence="3" key="2">
    <citation type="submission" date="2025-08" db="UniProtKB">
        <authorList>
            <consortium name="RefSeq"/>
        </authorList>
    </citation>
    <scope>IDENTIFICATION</scope>
    <source>
        <strain evidence="3">14028-0561.14</strain>
        <tissue evidence="3">Whole fly</tissue>
    </source>
</reference>
<dbReference type="OrthoDB" id="7864363at2759"/>
<dbReference type="GeneID" id="108079585"/>
<dbReference type="OMA" id="MHYVNPH"/>
<dbReference type="Proteomes" id="UP001652661">
    <property type="component" value="Chromosome 2L"/>
</dbReference>
<feature type="region of interest" description="Disordered" evidence="1">
    <location>
        <begin position="1"/>
        <end position="64"/>
    </location>
</feature>
<feature type="compositionally biased region" description="Polar residues" evidence="1">
    <location>
        <begin position="32"/>
        <end position="50"/>
    </location>
</feature>
<evidence type="ECO:0000256" key="1">
    <source>
        <dbReference type="SAM" id="MobiDB-lite"/>
    </source>
</evidence>
<accession>A0A6P4J1Z1</accession>